<dbReference type="InterPro" id="IPR011057">
    <property type="entry name" value="Mss4-like_sf"/>
</dbReference>
<keyword evidence="2" id="KW-0479">Metal-binding</keyword>
<name>A1SYP3_PSYIN</name>
<keyword evidence="4" id="KW-0456">Lyase</keyword>
<dbReference type="eggNOG" id="COG3791">
    <property type="taxonomic scope" value="Bacteria"/>
</dbReference>
<dbReference type="GO" id="GO:0016846">
    <property type="term" value="F:carbon-sulfur lyase activity"/>
    <property type="evidence" value="ECO:0007669"/>
    <property type="project" value="InterPro"/>
</dbReference>
<dbReference type="SUPFAM" id="SSF51316">
    <property type="entry name" value="Mss4-like"/>
    <property type="match status" value="1"/>
</dbReference>
<evidence type="ECO:0000256" key="2">
    <source>
        <dbReference type="ARBA" id="ARBA00022723"/>
    </source>
</evidence>
<dbReference type="KEGG" id="pin:Ping_2904"/>
<evidence type="ECO:0000313" key="7">
    <source>
        <dbReference type="Proteomes" id="UP000000639"/>
    </source>
</evidence>
<gene>
    <name evidence="6" type="ordered locus">Ping_2904</name>
</gene>
<evidence type="ECO:0000259" key="5">
    <source>
        <dbReference type="PROSITE" id="PS51891"/>
    </source>
</evidence>
<organism evidence="6 7">
    <name type="scientific">Psychromonas ingrahamii (strain DSM 17664 / CCUG 51855 / 37)</name>
    <dbReference type="NCBI Taxonomy" id="357804"/>
    <lineage>
        <taxon>Bacteria</taxon>
        <taxon>Pseudomonadati</taxon>
        <taxon>Pseudomonadota</taxon>
        <taxon>Gammaproteobacteria</taxon>
        <taxon>Alteromonadales</taxon>
        <taxon>Psychromonadaceae</taxon>
        <taxon>Psychromonas</taxon>
    </lineage>
</organism>
<dbReference type="PROSITE" id="PS51891">
    <property type="entry name" value="CENP_V_GFA"/>
    <property type="match status" value="1"/>
</dbReference>
<evidence type="ECO:0000256" key="1">
    <source>
        <dbReference type="ARBA" id="ARBA00005495"/>
    </source>
</evidence>
<comment type="similarity">
    <text evidence="1">Belongs to the Gfa family.</text>
</comment>
<dbReference type="InterPro" id="IPR006913">
    <property type="entry name" value="CENP-V/GFA"/>
</dbReference>
<sequence length="140" mass="15771">MIVKEIEYPIKGACQCGNVTYELLEPPTMIVACHCKACQKLSTSAFSITAMVHSDSVKFKGKMSEWSRVVDSGNTSTAKFCPSCGNRIYHFNPSEPEKIKLKPSTLSDTRIINPTAHIWVSEKQDWYKIPNDVKIFDKQP</sequence>
<accession>A1SYP3</accession>
<feature type="domain" description="CENP-V/GFA" evidence="5">
    <location>
        <begin position="10"/>
        <end position="128"/>
    </location>
</feature>
<dbReference type="Proteomes" id="UP000000639">
    <property type="component" value="Chromosome"/>
</dbReference>
<dbReference type="PANTHER" id="PTHR33337">
    <property type="entry name" value="GFA DOMAIN-CONTAINING PROTEIN"/>
    <property type="match status" value="1"/>
</dbReference>
<reference evidence="6 7" key="1">
    <citation type="submission" date="2007-01" db="EMBL/GenBank/DDBJ databases">
        <title>Complete sequence of Psychromonas ingrahamii 37.</title>
        <authorList>
            <consortium name="US DOE Joint Genome Institute"/>
            <person name="Copeland A."/>
            <person name="Lucas S."/>
            <person name="Lapidus A."/>
            <person name="Barry K."/>
            <person name="Detter J.C."/>
            <person name="Glavina del Rio T."/>
            <person name="Hammon N."/>
            <person name="Israni S."/>
            <person name="Dalin E."/>
            <person name="Tice H."/>
            <person name="Pitluck S."/>
            <person name="Thompson L.S."/>
            <person name="Brettin T."/>
            <person name="Bruce D."/>
            <person name="Han C."/>
            <person name="Tapia R."/>
            <person name="Schmutz J."/>
            <person name="Larimer F."/>
            <person name="Land M."/>
            <person name="Hauser L."/>
            <person name="Kyrpides N."/>
            <person name="Ivanova N."/>
            <person name="Staley J."/>
            <person name="Richardson P."/>
        </authorList>
    </citation>
    <scope>NUCLEOTIDE SEQUENCE [LARGE SCALE GENOMIC DNA]</scope>
    <source>
        <strain evidence="6 7">37</strain>
    </source>
</reference>
<proteinExistence type="inferred from homology"/>
<dbReference type="Pfam" id="PF04828">
    <property type="entry name" value="GFA"/>
    <property type="match status" value="1"/>
</dbReference>
<dbReference type="PANTHER" id="PTHR33337:SF40">
    <property type="entry name" value="CENP-V_GFA DOMAIN-CONTAINING PROTEIN-RELATED"/>
    <property type="match status" value="1"/>
</dbReference>
<dbReference type="EMBL" id="CP000510">
    <property type="protein sequence ID" value="ABM04608.1"/>
    <property type="molecule type" value="Genomic_DNA"/>
</dbReference>
<keyword evidence="7" id="KW-1185">Reference proteome</keyword>
<protein>
    <submittedName>
        <fullName evidence="6">Glutathione-dependent formaldehyde-activating, GFA</fullName>
    </submittedName>
</protein>
<evidence type="ECO:0000313" key="6">
    <source>
        <dbReference type="EMBL" id="ABM04608.1"/>
    </source>
</evidence>
<dbReference type="HOGENOM" id="CLU_055491_6_1_6"/>
<keyword evidence="3" id="KW-0862">Zinc</keyword>
<evidence type="ECO:0000256" key="3">
    <source>
        <dbReference type="ARBA" id="ARBA00022833"/>
    </source>
</evidence>
<dbReference type="GO" id="GO:0046872">
    <property type="term" value="F:metal ion binding"/>
    <property type="evidence" value="ECO:0007669"/>
    <property type="project" value="UniProtKB-KW"/>
</dbReference>
<dbReference type="Gene3D" id="3.90.1590.10">
    <property type="entry name" value="glutathione-dependent formaldehyde- activating enzyme (gfa)"/>
    <property type="match status" value="1"/>
</dbReference>
<dbReference type="RefSeq" id="WP_011771162.1">
    <property type="nucleotide sequence ID" value="NC_008709.1"/>
</dbReference>
<evidence type="ECO:0000256" key="4">
    <source>
        <dbReference type="ARBA" id="ARBA00023239"/>
    </source>
</evidence>
<dbReference type="AlphaFoldDB" id="A1SYP3"/>